<evidence type="ECO:0000313" key="1">
    <source>
        <dbReference type="EMBL" id="CAE7030706.1"/>
    </source>
</evidence>
<name>A0A6S6W1N9_9PLEO</name>
<protein>
    <submittedName>
        <fullName evidence="1">Uncharacterized protein</fullName>
    </submittedName>
</protein>
<accession>A0A6S6W1N9</accession>
<gene>
    <name evidence="1" type="ORF">PTTW11_04625</name>
</gene>
<evidence type="ECO:0000313" key="2">
    <source>
        <dbReference type="Proteomes" id="UP000472372"/>
    </source>
</evidence>
<dbReference type="AlphaFoldDB" id="A0A6S6W1N9"/>
<reference evidence="1" key="1">
    <citation type="submission" date="2021-02" db="EMBL/GenBank/DDBJ databases">
        <authorList>
            <person name="Syme A R."/>
            <person name="Syme A R."/>
            <person name="Moolhuijzen P."/>
        </authorList>
    </citation>
    <scope>NUCLEOTIDE SEQUENCE</scope>
    <source>
        <strain evidence="1">W1-1</strain>
    </source>
</reference>
<dbReference type="EMBL" id="HG992980">
    <property type="protein sequence ID" value="CAE7030706.1"/>
    <property type="molecule type" value="Genomic_DNA"/>
</dbReference>
<proteinExistence type="predicted"/>
<sequence>MAPKLHTLSPVGENPVHSQEIIRRDDRGLLEDFVSQIKSWVATYTRDDSLLSEVTVQSTINRPILTEVIRNRQENLLVRGFPLATHGFYSVPDHNVWCQNTALRHSRVLLIDLADILHMKLSIDAIMERNPVLTELYVKGFCINHDVESTVP</sequence>
<organism evidence="1 2">
    <name type="scientific">Pyrenophora teres f. teres</name>
    <dbReference type="NCBI Taxonomy" id="97479"/>
    <lineage>
        <taxon>Eukaryota</taxon>
        <taxon>Fungi</taxon>
        <taxon>Dikarya</taxon>
        <taxon>Ascomycota</taxon>
        <taxon>Pezizomycotina</taxon>
        <taxon>Dothideomycetes</taxon>
        <taxon>Pleosporomycetidae</taxon>
        <taxon>Pleosporales</taxon>
        <taxon>Pleosporineae</taxon>
        <taxon>Pleosporaceae</taxon>
        <taxon>Pyrenophora</taxon>
    </lineage>
</organism>
<dbReference type="Proteomes" id="UP000472372">
    <property type="component" value="Chromosome 4"/>
</dbReference>